<dbReference type="AlphaFoldDB" id="A0A7Y4JLX7"/>
<evidence type="ECO:0000313" key="2">
    <source>
        <dbReference type="Proteomes" id="UP000528460"/>
    </source>
</evidence>
<dbReference type="Proteomes" id="UP000528460">
    <property type="component" value="Unassembled WGS sequence"/>
</dbReference>
<reference evidence="1 2" key="1">
    <citation type="submission" date="2020-05" db="EMBL/GenBank/DDBJ databases">
        <authorList>
            <person name="Whitworth D."/>
        </authorList>
    </citation>
    <scope>NUCLEOTIDE SEQUENCE [LARGE SCALE GENOMIC DNA]</scope>
    <source>
        <strain evidence="1 2">CA046A</strain>
    </source>
</reference>
<sequence length="89" mass="9755">MVGYGYWAFLAAERFPGVKRLELKLPYFQTHGTKLTCHAARPWPDRSGGKGPRQCLSSMASSVSEASMGVSPAWTEYETVAGMGAHFRS</sequence>
<dbReference type="EMBL" id="JABFJW010000001">
    <property type="protein sequence ID" value="NOK07461.1"/>
    <property type="molecule type" value="Genomic_DNA"/>
</dbReference>
<organism evidence="1 2">
    <name type="scientific">Corallococcus exercitus</name>
    <dbReference type="NCBI Taxonomy" id="2316736"/>
    <lineage>
        <taxon>Bacteria</taxon>
        <taxon>Pseudomonadati</taxon>
        <taxon>Myxococcota</taxon>
        <taxon>Myxococcia</taxon>
        <taxon>Myxococcales</taxon>
        <taxon>Cystobacterineae</taxon>
        <taxon>Myxococcaceae</taxon>
        <taxon>Corallococcus</taxon>
    </lineage>
</organism>
<protein>
    <submittedName>
        <fullName evidence="1">Uncharacterized protein</fullName>
    </submittedName>
</protein>
<accession>A0A7Y4JLX7</accession>
<evidence type="ECO:0000313" key="1">
    <source>
        <dbReference type="EMBL" id="NOK07461.1"/>
    </source>
</evidence>
<name>A0A7Y4JLX7_9BACT</name>
<gene>
    <name evidence="1" type="ORF">HNS30_00140</name>
</gene>
<proteinExistence type="predicted"/>
<comment type="caution">
    <text evidence="1">The sequence shown here is derived from an EMBL/GenBank/DDBJ whole genome shotgun (WGS) entry which is preliminary data.</text>
</comment>
<dbReference type="RefSeq" id="WP_171411686.1">
    <property type="nucleotide sequence ID" value="NZ_JABFJW010000001.1"/>
</dbReference>